<evidence type="ECO:0000313" key="2">
    <source>
        <dbReference type="Proteomes" id="UP000225706"/>
    </source>
</evidence>
<evidence type="ECO:0000313" key="1">
    <source>
        <dbReference type="EMBL" id="PFX31968.1"/>
    </source>
</evidence>
<comment type="caution">
    <text evidence="1">The sequence shown here is derived from an EMBL/GenBank/DDBJ whole genome shotgun (WGS) entry which is preliminary data.</text>
</comment>
<organism evidence="1 2">
    <name type="scientific">Stylophora pistillata</name>
    <name type="common">Smooth cauliflower coral</name>
    <dbReference type="NCBI Taxonomy" id="50429"/>
    <lineage>
        <taxon>Eukaryota</taxon>
        <taxon>Metazoa</taxon>
        <taxon>Cnidaria</taxon>
        <taxon>Anthozoa</taxon>
        <taxon>Hexacorallia</taxon>
        <taxon>Scleractinia</taxon>
        <taxon>Astrocoeniina</taxon>
        <taxon>Pocilloporidae</taxon>
        <taxon>Stylophora</taxon>
    </lineage>
</organism>
<dbReference type="SUPFAM" id="SSF49899">
    <property type="entry name" value="Concanavalin A-like lectins/glucanases"/>
    <property type="match status" value="1"/>
</dbReference>
<protein>
    <recommendedName>
        <fullName evidence="3">LamG domain-containing protein</fullName>
    </recommendedName>
</protein>
<dbReference type="Proteomes" id="UP000225706">
    <property type="component" value="Unassembled WGS sequence"/>
</dbReference>
<keyword evidence="2" id="KW-1185">Reference proteome</keyword>
<name>A0A2B4STR0_STYPI</name>
<dbReference type="Gene3D" id="2.60.120.200">
    <property type="match status" value="1"/>
</dbReference>
<evidence type="ECO:0008006" key="3">
    <source>
        <dbReference type="Google" id="ProtNLM"/>
    </source>
</evidence>
<sequence>MNAPLDHITAPVTLIVMTSWAHSLAPVRQDSQAMAERAKMLTNVPLEQMTVPLTRIVMIPWARLTVLVGQDSQAMAEHVEILMNVPLEHLTVPLTHFVQTTQAHLLVLVRQDSQQGGEKINVVYENMLHIHVDEWLHVAFTWSREGLIRRLYINGFQDVKQRVLGPSNNLDLNPTGHTVFDIGLKRDSQFQSTFNGYLRDLMVFDTAITGLQVKNIFVDNYTEP</sequence>
<dbReference type="EMBL" id="LSMT01000029">
    <property type="protein sequence ID" value="PFX31968.1"/>
    <property type="molecule type" value="Genomic_DNA"/>
</dbReference>
<dbReference type="AlphaFoldDB" id="A0A2B4STR0"/>
<dbReference type="Pfam" id="PF13385">
    <property type="entry name" value="Laminin_G_3"/>
    <property type="match status" value="1"/>
</dbReference>
<gene>
    <name evidence="1" type="ORF">AWC38_SpisGene3236</name>
</gene>
<dbReference type="InterPro" id="IPR013320">
    <property type="entry name" value="ConA-like_dom_sf"/>
</dbReference>
<proteinExistence type="predicted"/>
<reference evidence="2" key="1">
    <citation type="journal article" date="2017" name="bioRxiv">
        <title>Comparative analysis of the genomes of Stylophora pistillata and Acropora digitifera provides evidence for extensive differences between species of corals.</title>
        <authorList>
            <person name="Voolstra C.R."/>
            <person name="Li Y."/>
            <person name="Liew Y.J."/>
            <person name="Baumgarten S."/>
            <person name="Zoccola D."/>
            <person name="Flot J.-F."/>
            <person name="Tambutte S."/>
            <person name="Allemand D."/>
            <person name="Aranda M."/>
        </authorList>
    </citation>
    <scope>NUCLEOTIDE SEQUENCE [LARGE SCALE GENOMIC DNA]</scope>
</reference>
<accession>A0A2B4STR0</accession>